<accession>A0ABU6Z2H6</accession>
<dbReference type="EMBL" id="JASCZI010271888">
    <property type="protein sequence ID" value="MED6216820.1"/>
    <property type="molecule type" value="Genomic_DNA"/>
</dbReference>
<protein>
    <submittedName>
        <fullName evidence="2">Uncharacterized protein</fullName>
    </submittedName>
</protein>
<proteinExistence type="predicted"/>
<organism evidence="2 3">
    <name type="scientific">Stylosanthes scabra</name>
    <dbReference type="NCBI Taxonomy" id="79078"/>
    <lineage>
        <taxon>Eukaryota</taxon>
        <taxon>Viridiplantae</taxon>
        <taxon>Streptophyta</taxon>
        <taxon>Embryophyta</taxon>
        <taxon>Tracheophyta</taxon>
        <taxon>Spermatophyta</taxon>
        <taxon>Magnoliopsida</taxon>
        <taxon>eudicotyledons</taxon>
        <taxon>Gunneridae</taxon>
        <taxon>Pentapetalae</taxon>
        <taxon>rosids</taxon>
        <taxon>fabids</taxon>
        <taxon>Fabales</taxon>
        <taxon>Fabaceae</taxon>
        <taxon>Papilionoideae</taxon>
        <taxon>50 kb inversion clade</taxon>
        <taxon>dalbergioids sensu lato</taxon>
        <taxon>Dalbergieae</taxon>
        <taxon>Pterocarpus clade</taxon>
        <taxon>Stylosanthes</taxon>
    </lineage>
</organism>
<feature type="region of interest" description="Disordered" evidence="1">
    <location>
        <begin position="1"/>
        <end position="33"/>
    </location>
</feature>
<reference evidence="2 3" key="1">
    <citation type="journal article" date="2023" name="Plants (Basel)">
        <title>Bridging the Gap: Combining Genomics and Transcriptomics Approaches to Understand Stylosanthes scabra, an Orphan Legume from the Brazilian Caatinga.</title>
        <authorList>
            <person name="Ferreira-Neto J.R.C."/>
            <person name="da Silva M.D."/>
            <person name="Binneck E."/>
            <person name="de Melo N.F."/>
            <person name="da Silva R.H."/>
            <person name="de Melo A.L.T.M."/>
            <person name="Pandolfi V."/>
            <person name="Bustamante F.O."/>
            <person name="Brasileiro-Vidal A.C."/>
            <person name="Benko-Iseppon A.M."/>
        </authorList>
    </citation>
    <scope>NUCLEOTIDE SEQUENCE [LARGE SCALE GENOMIC DNA]</scope>
    <source>
        <tissue evidence="2">Leaves</tissue>
    </source>
</reference>
<sequence>MAPWRRFKRAARAEPAPGPADEAGPAAQETEAPQAAQSLHRLNRDWHIAGDLVLLLPYTCLGATDAVHGRGRFWACHPASELRFRCSTPVNMASPDIFTEPIHARDELTMLDDALAPRRRVLQEPRPRTAGPARGKLSLRDQCRRTRILLAGAATHVYKDRAEEEQEYDRQEDIEFTHEVTY</sequence>
<evidence type="ECO:0000256" key="1">
    <source>
        <dbReference type="SAM" id="MobiDB-lite"/>
    </source>
</evidence>
<comment type="caution">
    <text evidence="2">The sequence shown here is derived from an EMBL/GenBank/DDBJ whole genome shotgun (WGS) entry which is preliminary data.</text>
</comment>
<evidence type="ECO:0000313" key="2">
    <source>
        <dbReference type="EMBL" id="MED6216820.1"/>
    </source>
</evidence>
<dbReference type="Proteomes" id="UP001341840">
    <property type="component" value="Unassembled WGS sequence"/>
</dbReference>
<feature type="compositionally biased region" description="Low complexity" evidence="1">
    <location>
        <begin position="13"/>
        <end position="33"/>
    </location>
</feature>
<keyword evidence="3" id="KW-1185">Reference proteome</keyword>
<gene>
    <name evidence="2" type="ORF">PIB30_011411</name>
</gene>
<name>A0ABU6Z2H6_9FABA</name>
<evidence type="ECO:0000313" key="3">
    <source>
        <dbReference type="Proteomes" id="UP001341840"/>
    </source>
</evidence>
<feature type="compositionally biased region" description="Basic residues" evidence="1">
    <location>
        <begin position="1"/>
        <end position="10"/>
    </location>
</feature>